<sequence length="140" mass="15999">MGKRIRIAVIMLLFLLVVVMLTSTNVLAAEKGREKKEKGKPLTYEPKVLSAINEGTTRVQVYVYSHTTLYIRNGSTLIAQRRYGRNGVKTVRIPRQKKGKRLSFQLRNNLTNLLGPMVYRTVERRDLPLSLSRANFALQP</sequence>
<gene>
    <name evidence="2" type="ORF">IAB26_15665</name>
</gene>
<reference evidence="2" key="1">
    <citation type="submission" date="2020-10" db="EMBL/GenBank/DDBJ databases">
        <authorList>
            <person name="Gilroy R."/>
        </authorList>
    </citation>
    <scope>NUCLEOTIDE SEQUENCE</scope>
    <source>
        <strain evidence="2">ChiSjej3B21-11622</strain>
    </source>
</reference>
<accession>A0A9D1D2A9</accession>
<evidence type="ECO:0000313" key="3">
    <source>
        <dbReference type="Proteomes" id="UP000886886"/>
    </source>
</evidence>
<dbReference type="AlphaFoldDB" id="A0A9D1D2A9"/>
<evidence type="ECO:0000256" key="1">
    <source>
        <dbReference type="SAM" id="SignalP"/>
    </source>
</evidence>
<protein>
    <recommendedName>
        <fullName evidence="4">YkuD domain-containing protein</fullName>
    </recommendedName>
</protein>
<name>A0A9D1D2A9_9FIRM</name>
<feature type="chain" id="PRO_5038986136" description="YkuD domain-containing protein" evidence="1">
    <location>
        <begin position="29"/>
        <end position="140"/>
    </location>
</feature>
<reference evidence="2" key="2">
    <citation type="journal article" date="2021" name="PeerJ">
        <title>Extensive microbial diversity within the chicken gut microbiome revealed by metagenomics and culture.</title>
        <authorList>
            <person name="Gilroy R."/>
            <person name="Ravi A."/>
            <person name="Getino M."/>
            <person name="Pursley I."/>
            <person name="Horton D.L."/>
            <person name="Alikhan N.F."/>
            <person name="Baker D."/>
            <person name="Gharbi K."/>
            <person name="Hall N."/>
            <person name="Watson M."/>
            <person name="Adriaenssens E.M."/>
            <person name="Foster-Nyarko E."/>
            <person name="Jarju S."/>
            <person name="Secka A."/>
            <person name="Antonio M."/>
            <person name="Oren A."/>
            <person name="Chaudhuri R.R."/>
            <person name="La Ragione R."/>
            <person name="Hildebrand F."/>
            <person name="Pallen M.J."/>
        </authorList>
    </citation>
    <scope>NUCLEOTIDE SEQUENCE</scope>
    <source>
        <strain evidence="2">ChiSjej3B21-11622</strain>
    </source>
</reference>
<feature type="signal peptide" evidence="1">
    <location>
        <begin position="1"/>
        <end position="28"/>
    </location>
</feature>
<proteinExistence type="predicted"/>
<keyword evidence="1" id="KW-0732">Signal</keyword>
<evidence type="ECO:0008006" key="4">
    <source>
        <dbReference type="Google" id="ProtNLM"/>
    </source>
</evidence>
<evidence type="ECO:0000313" key="2">
    <source>
        <dbReference type="EMBL" id="HIQ97987.1"/>
    </source>
</evidence>
<dbReference type="EMBL" id="DVFT01000227">
    <property type="protein sequence ID" value="HIQ97987.1"/>
    <property type="molecule type" value="Genomic_DNA"/>
</dbReference>
<dbReference type="Proteomes" id="UP000886886">
    <property type="component" value="Unassembled WGS sequence"/>
</dbReference>
<organism evidence="2 3">
    <name type="scientific">Candidatus Limivivens merdigallinarum</name>
    <dbReference type="NCBI Taxonomy" id="2840859"/>
    <lineage>
        <taxon>Bacteria</taxon>
        <taxon>Bacillati</taxon>
        <taxon>Bacillota</taxon>
        <taxon>Clostridia</taxon>
        <taxon>Lachnospirales</taxon>
        <taxon>Lachnospiraceae</taxon>
        <taxon>Lachnospiraceae incertae sedis</taxon>
        <taxon>Candidatus Limivivens</taxon>
    </lineage>
</organism>
<comment type="caution">
    <text evidence="2">The sequence shown here is derived from an EMBL/GenBank/DDBJ whole genome shotgun (WGS) entry which is preliminary data.</text>
</comment>